<evidence type="ECO:0000256" key="2">
    <source>
        <dbReference type="ARBA" id="ARBA00022801"/>
    </source>
</evidence>
<keyword evidence="2 6" id="KW-0378">Hydrolase</keyword>
<protein>
    <recommendedName>
        <fullName evidence="7">ATP-dependent RNA helicase</fullName>
        <ecNumber evidence="7">3.6.4.13</ecNumber>
    </recommendedName>
</protein>
<keyword evidence="1 6" id="KW-0547">Nucleotide-binding</keyword>
<dbReference type="CDD" id="cd18787">
    <property type="entry name" value="SF2_C_DEAD"/>
    <property type="match status" value="1"/>
</dbReference>
<feature type="compositionally biased region" description="Basic and acidic residues" evidence="8">
    <location>
        <begin position="37"/>
        <end position="46"/>
    </location>
</feature>
<evidence type="ECO:0000256" key="8">
    <source>
        <dbReference type="SAM" id="MobiDB-lite"/>
    </source>
</evidence>
<comment type="function">
    <text evidence="7">RNA helicase.</text>
</comment>
<dbReference type="Proteomes" id="UP001283361">
    <property type="component" value="Unassembled WGS sequence"/>
</dbReference>
<dbReference type="PROSITE" id="PS51192">
    <property type="entry name" value="HELICASE_ATP_BIND_1"/>
    <property type="match status" value="1"/>
</dbReference>
<dbReference type="PROSITE" id="PS00039">
    <property type="entry name" value="DEAD_ATP_HELICASE"/>
    <property type="match status" value="1"/>
</dbReference>
<proteinExistence type="inferred from homology"/>
<evidence type="ECO:0000313" key="12">
    <source>
        <dbReference type="Proteomes" id="UP001283361"/>
    </source>
</evidence>
<dbReference type="SMART" id="SM00490">
    <property type="entry name" value="HELICc"/>
    <property type="match status" value="1"/>
</dbReference>
<feature type="domain" description="Helicase C-terminal" evidence="10">
    <location>
        <begin position="426"/>
        <end position="589"/>
    </location>
</feature>
<dbReference type="EC" id="3.6.4.13" evidence="7"/>
<comment type="catalytic activity">
    <reaction evidence="7">
        <text>ATP + H2O = ADP + phosphate + H(+)</text>
        <dbReference type="Rhea" id="RHEA:13065"/>
        <dbReference type="ChEBI" id="CHEBI:15377"/>
        <dbReference type="ChEBI" id="CHEBI:15378"/>
        <dbReference type="ChEBI" id="CHEBI:30616"/>
        <dbReference type="ChEBI" id="CHEBI:43474"/>
        <dbReference type="ChEBI" id="CHEBI:456216"/>
        <dbReference type="EC" id="3.6.4.13"/>
    </reaction>
</comment>
<dbReference type="GO" id="GO:0003723">
    <property type="term" value="F:RNA binding"/>
    <property type="evidence" value="ECO:0007669"/>
    <property type="project" value="UniProtKB-UniRule"/>
</dbReference>
<keyword evidence="12" id="KW-1185">Reference proteome</keyword>
<keyword evidence="5 7" id="KW-0694">RNA-binding</keyword>
<evidence type="ECO:0000256" key="4">
    <source>
        <dbReference type="ARBA" id="ARBA00022840"/>
    </source>
</evidence>
<evidence type="ECO:0000256" key="5">
    <source>
        <dbReference type="ARBA" id="ARBA00022884"/>
    </source>
</evidence>
<dbReference type="SUPFAM" id="SSF52540">
    <property type="entry name" value="P-loop containing nucleoside triphosphate hydrolases"/>
    <property type="match status" value="1"/>
</dbReference>
<organism evidence="11 12">
    <name type="scientific">Elysia crispata</name>
    <name type="common">lettuce slug</name>
    <dbReference type="NCBI Taxonomy" id="231223"/>
    <lineage>
        <taxon>Eukaryota</taxon>
        <taxon>Metazoa</taxon>
        <taxon>Spiralia</taxon>
        <taxon>Lophotrochozoa</taxon>
        <taxon>Mollusca</taxon>
        <taxon>Gastropoda</taxon>
        <taxon>Heterobranchia</taxon>
        <taxon>Euthyneura</taxon>
        <taxon>Panpulmonata</taxon>
        <taxon>Sacoglossa</taxon>
        <taxon>Placobranchoidea</taxon>
        <taxon>Plakobranchidae</taxon>
        <taxon>Elysia</taxon>
    </lineage>
</organism>
<feature type="compositionally biased region" description="Acidic residues" evidence="8">
    <location>
        <begin position="84"/>
        <end position="95"/>
    </location>
</feature>
<dbReference type="GO" id="GO:0005524">
    <property type="term" value="F:ATP binding"/>
    <property type="evidence" value="ECO:0007669"/>
    <property type="project" value="UniProtKB-UniRule"/>
</dbReference>
<feature type="domain" description="Helicase ATP-binding" evidence="9">
    <location>
        <begin position="184"/>
        <end position="396"/>
    </location>
</feature>
<dbReference type="Pfam" id="PF00271">
    <property type="entry name" value="Helicase_C"/>
    <property type="match status" value="1"/>
</dbReference>
<dbReference type="SMART" id="SM00487">
    <property type="entry name" value="DEXDc"/>
    <property type="match status" value="1"/>
</dbReference>
<feature type="region of interest" description="Disordered" evidence="8">
    <location>
        <begin position="59"/>
        <end position="105"/>
    </location>
</feature>
<dbReference type="AlphaFoldDB" id="A0AAE0YQX1"/>
<evidence type="ECO:0000256" key="1">
    <source>
        <dbReference type="ARBA" id="ARBA00022741"/>
    </source>
</evidence>
<dbReference type="EMBL" id="JAWDGP010005687">
    <property type="protein sequence ID" value="KAK3753880.1"/>
    <property type="molecule type" value="Genomic_DNA"/>
</dbReference>
<dbReference type="InterPro" id="IPR001650">
    <property type="entry name" value="Helicase_C-like"/>
</dbReference>
<dbReference type="Pfam" id="PF00270">
    <property type="entry name" value="DEAD"/>
    <property type="match status" value="1"/>
</dbReference>
<comment type="caution">
    <text evidence="11">The sequence shown here is derived from an EMBL/GenBank/DDBJ whole genome shotgun (WGS) entry which is preliminary data.</text>
</comment>
<dbReference type="GO" id="GO:0003724">
    <property type="term" value="F:RNA helicase activity"/>
    <property type="evidence" value="ECO:0007669"/>
    <property type="project" value="UniProtKB-EC"/>
</dbReference>
<dbReference type="PANTHER" id="PTHR24031">
    <property type="entry name" value="RNA HELICASE"/>
    <property type="match status" value="1"/>
</dbReference>
<dbReference type="InterPro" id="IPR011545">
    <property type="entry name" value="DEAD/DEAH_box_helicase_dom"/>
</dbReference>
<gene>
    <name evidence="11" type="ORF">RRG08_006267</name>
</gene>
<dbReference type="Gene3D" id="3.40.50.300">
    <property type="entry name" value="P-loop containing nucleotide triphosphate hydrolases"/>
    <property type="match status" value="2"/>
</dbReference>
<comment type="domain">
    <text evidence="7">The Q motif is unique to and characteristic of the DEAD box family of RNA helicases and controls ATP binding and hydrolysis.</text>
</comment>
<dbReference type="GO" id="GO:0016787">
    <property type="term" value="F:hydrolase activity"/>
    <property type="evidence" value="ECO:0007669"/>
    <property type="project" value="UniProtKB-KW"/>
</dbReference>
<comment type="similarity">
    <text evidence="6">Belongs to the DEAD box helicase family.</text>
</comment>
<feature type="region of interest" description="Disordered" evidence="8">
    <location>
        <begin position="1"/>
        <end position="46"/>
    </location>
</feature>
<sequence length="616" mass="70438">MVQDYPRMSTVSKRAPPSKSNLKEKNEKSKSKRCKANVRDKKQTWSKEQIKIFDKDMVLEGDSDDCMDTSGSESENNKSSELLEVGEQESSDDAVEGPRDQGGFTILGEFKPKEKNQVERILPNWLRFPVLINNKERCRFSEIRNLDTNLVQKLKENGIETCSPVQWTVLPELLVQCQCGLYAGDAGFRPRDLCVSAPTGSGKTLTFVLPIIQALKDRVVPQVRALVILPVRDLAIQVFRVFKQYSEGTSLKVTLLAGKKEFHAEQMKLVRERQYADCSEKWCSVVDIVVATKGRLLDHIERTPGFDLTHLRFLVIDEADRQMEDIYDDWLTQVENAAYTPKPFTYAPYHRLKPSPLTVASSQPTVMHMQKLLFSATLSQNPEKLEQMNLHLPLLFAAVAPGIAGSSTEALRTSSFDADKFSTPYLLTEKFLDCKAAEKPLVLFHFVMNEQYNHVLCFTNSVESSHRLYLLAKQFDGMKVAEISSLLHTEKRERVIRKFERGEIHMLICSDMMTRGMDIGNVEYVISYDSPPYIETYIHRVGRTARANKPGTAITLLEGKEMYHFKKMLRDSGRWRKLKRISVNQKFLQPLVPTFSQALKLLPEILSEQRRQKKKS</sequence>
<dbReference type="InterPro" id="IPR027417">
    <property type="entry name" value="P-loop_NTPase"/>
</dbReference>
<evidence type="ECO:0000256" key="3">
    <source>
        <dbReference type="ARBA" id="ARBA00022806"/>
    </source>
</evidence>
<keyword evidence="3 6" id="KW-0347">Helicase</keyword>
<evidence type="ECO:0000313" key="11">
    <source>
        <dbReference type="EMBL" id="KAK3753880.1"/>
    </source>
</evidence>
<dbReference type="InterPro" id="IPR000629">
    <property type="entry name" value="RNA-helicase_DEAD-box_CS"/>
</dbReference>
<dbReference type="PROSITE" id="PS51194">
    <property type="entry name" value="HELICASE_CTER"/>
    <property type="match status" value="1"/>
</dbReference>
<reference evidence="11" key="1">
    <citation type="journal article" date="2023" name="G3 (Bethesda)">
        <title>A reference genome for the long-term kleptoplast-retaining sea slug Elysia crispata morphotype clarki.</title>
        <authorList>
            <person name="Eastman K.E."/>
            <person name="Pendleton A.L."/>
            <person name="Shaikh M.A."/>
            <person name="Suttiyut T."/>
            <person name="Ogas R."/>
            <person name="Tomko P."/>
            <person name="Gavelis G."/>
            <person name="Widhalm J.R."/>
            <person name="Wisecaver J.H."/>
        </authorList>
    </citation>
    <scope>NUCLEOTIDE SEQUENCE</scope>
    <source>
        <strain evidence="11">ECLA1</strain>
    </source>
</reference>
<evidence type="ECO:0000259" key="10">
    <source>
        <dbReference type="PROSITE" id="PS51194"/>
    </source>
</evidence>
<keyword evidence="4 6" id="KW-0067">ATP-binding</keyword>
<evidence type="ECO:0000259" key="9">
    <source>
        <dbReference type="PROSITE" id="PS51192"/>
    </source>
</evidence>
<accession>A0AAE0YQX1</accession>
<evidence type="ECO:0000256" key="6">
    <source>
        <dbReference type="RuleBase" id="RU000492"/>
    </source>
</evidence>
<feature type="compositionally biased region" description="Low complexity" evidence="8">
    <location>
        <begin position="72"/>
        <end position="83"/>
    </location>
</feature>
<dbReference type="CDD" id="cd17956">
    <property type="entry name" value="DEADc_DDX51"/>
    <property type="match status" value="1"/>
</dbReference>
<dbReference type="InterPro" id="IPR014001">
    <property type="entry name" value="Helicase_ATP-bd"/>
</dbReference>
<name>A0AAE0YQX1_9GAST</name>
<evidence type="ECO:0000256" key="7">
    <source>
        <dbReference type="RuleBase" id="RU365068"/>
    </source>
</evidence>